<keyword evidence="1" id="KW-1133">Transmembrane helix</keyword>
<proteinExistence type="predicted"/>
<dbReference type="Pfam" id="PF09773">
    <property type="entry name" value="Meckelin"/>
    <property type="match status" value="2"/>
</dbReference>
<evidence type="ECO:0000313" key="2">
    <source>
        <dbReference type="EMBL" id="KAL2094149.1"/>
    </source>
</evidence>
<gene>
    <name evidence="2" type="ORF">ACEWY4_011461</name>
</gene>
<dbReference type="AlphaFoldDB" id="A0ABD1K4V1"/>
<accession>A0ABD1K4V1</accession>
<dbReference type="EMBL" id="JBHFQA010000009">
    <property type="protein sequence ID" value="KAL2094149.1"/>
    <property type="molecule type" value="Genomic_DNA"/>
</dbReference>
<reference evidence="2 3" key="1">
    <citation type="submission" date="2024-09" db="EMBL/GenBank/DDBJ databases">
        <title>A chromosome-level genome assembly of Gray's grenadier anchovy, Coilia grayii.</title>
        <authorList>
            <person name="Fu Z."/>
        </authorList>
    </citation>
    <scope>NUCLEOTIDE SEQUENCE [LARGE SCALE GENOMIC DNA]</scope>
    <source>
        <strain evidence="2">G4</strain>
        <tissue evidence="2">Muscle</tissue>
    </source>
</reference>
<feature type="transmembrane region" description="Helical" evidence="1">
    <location>
        <begin position="311"/>
        <end position="335"/>
    </location>
</feature>
<dbReference type="Proteomes" id="UP001591681">
    <property type="component" value="Unassembled WGS sequence"/>
</dbReference>
<name>A0ABD1K4V1_9TELE</name>
<evidence type="ECO:0000256" key="1">
    <source>
        <dbReference type="SAM" id="Phobius"/>
    </source>
</evidence>
<protein>
    <submittedName>
        <fullName evidence="2">Uncharacterized protein</fullName>
    </submittedName>
</protein>
<sequence>MQEELILKQFTCISSLRHSNRHCKKRPPTPPHVLLLLLMSSSSSRPPTPPHVLLLLMSSSSSRPPTPPHVLLLLMSSSSSRPPPTPNVLLLLTSSSSSSRPPAAPNELLTKYPTPVFHQLFLQHHNEDGTAMVWPVPTQSQSPDPSYSVCIFQPAALEPKHLSNSASTTGQPEWQRMQVCSVECSVAPGDAAGDKQLESQIGTADSQLHTASSSPSAWRRLLVANEWNELQTVRKTSPVLQLLVALLLLQVSPGRLLVLLLQVSPGAPPGESRLLLVLLLQVVGLVNLASSDLQVTLQPGRDGLPSPTSPILRYAIVTAVWLGLGLLQLLVYHLFYECCVEDKIRQFVDLCSVSNVSVLVLMCRCYGYYLHGRSVHGYAEVSIETLRNNLRNEEEDRCARRGLEPQSDVQVFEVALTERVRQQLDRVFLPMAELKQRRRHGDGAERQAQTARVSHNTNTLLCLFLQHALKDMDYVVKDKVALERIMKCEFQQPVERSMFYRDKDGVAFGEVLCCGKELLLLTFDLLLFSVIDLASQDLVLAAVLTYTVQQVLDIVRVHVSRRNLSSKTLVDQCFLI</sequence>
<keyword evidence="1" id="KW-0812">Transmembrane</keyword>
<keyword evidence="3" id="KW-1185">Reference proteome</keyword>
<keyword evidence="1" id="KW-0472">Membrane</keyword>
<dbReference type="InterPro" id="IPR019170">
    <property type="entry name" value="Meckelin"/>
</dbReference>
<comment type="caution">
    <text evidence="2">The sequence shown here is derived from an EMBL/GenBank/DDBJ whole genome shotgun (WGS) entry which is preliminary data.</text>
</comment>
<dbReference type="PANTHER" id="PTHR21274">
    <property type="entry name" value="MECKELIN"/>
    <property type="match status" value="1"/>
</dbReference>
<dbReference type="PANTHER" id="PTHR21274:SF1">
    <property type="entry name" value="TRANSMEMBRANE PROTEIN 67"/>
    <property type="match status" value="1"/>
</dbReference>
<organism evidence="2 3">
    <name type="scientific">Coilia grayii</name>
    <name type="common">Gray's grenadier anchovy</name>
    <dbReference type="NCBI Taxonomy" id="363190"/>
    <lineage>
        <taxon>Eukaryota</taxon>
        <taxon>Metazoa</taxon>
        <taxon>Chordata</taxon>
        <taxon>Craniata</taxon>
        <taxon>Vertebrata</taxon>
        <taxon>Euteleostomi</taxon>
        <taxon>Actinopterygii</taxon>
        <taxon>Neopterygii</taxon>
        <taxon>Teleostei</taxon>
        <taxon>Clupei</taxon>
        <taxon>Clupeiformes</taxon>
        <taxon>Clupeoidei</taxon>
        <taxon>Engraulidae</taxon>
        <taxon>Coilinae</taxon>
        <taxon>Coilia</taxon>
    </lineage>
</organism>
<evidence type="ECO:0000313" key="3">
    <source>
        <dbReference type="Proteomes" id="UP001591681"/>
    </source>
</evidence>